<name>A0A060T5A6_BLAAD</name>
<reference evidence="1" key="2">
    <citation type="submission" date="2014-06" db="EMBL/GenBank/DDBJ databases">
        <title>The complete genome of Blastobotrys (Arxula) adeninivorans LS3 - a yeast of biotechnological interest.</title>
        <authorList>
            <person name="Kunze G."/>
            <person name="Gaillardin C."/>
            <person name="Czernicka M."/>
            <person name="Durrens P."/>
            <person name="Martin T."/>
            <person name="Boer E."/>
            <person name="Gabaldon T."/>
            <person name="Cruz J."/>
            <person name="Talla E."/>
            <person name="Marck C."/>
            <person name="Goffeau A."/>
            <person name="Barbe V."/>
            <person name="Baret P."/>
            <person name="Baronian K."/>
            <person name="Beier S."/>
            <person name="Bleykasten C."/>
            <person name="Bode R."/>
            <person name="Casaregola S."/>
            <person name="Despons L."/>
            <person name="Fairhead C."/>
            <person name="Giersberg M."/>
            <person name="Gierski P."/>
            <person name="Hahnel U."/>
            <person name="Hartmann A."/>
            <person name="Jankowska D."/>
            <person name="Jubin C."/>
            <person name="Jung P."/>
            <person name="Lafontaine I."/>
            <person name="Leh-Louis V."/>
            <person name="Lemaire M."/>
            <person name="Marcet-Houben M."/>
            <person name="Mascher M."/>
            <person name="Morel G."/>
            <person name="Richard G.-F."/>
            <person name="Riechen J."/>
            <person name="Sacerdot C."/>
            <person name="Sarkar A."/>
            <person name="Savel G."/>
            <person name="Schacherer J."/>
            <person name="Sherman D."/>
            <person name="Straub M.-L."/>
            <person name="Stein N."/>
            <person name="Thierry A."/>
            <person name="Trautwein-Schult A."/>
            <person name="Westhof E."/>
            <person name="Worch S."/>
            <person name="Dujon B."/>
            <person name="Souciet J.-L."/>
            <person name="Wincker P."/>
            <person name="Scholz U."/>
            <person name="Neuveglise N."/>
        </authorList>
    </citation>
    <scope>NUCLEOTIDE SEQUENCE</scope>
    <source>
        <strain evidence="1">LS3</strain>
    </source>
</reference>
<evidence type="ECO:0000313" key="1">
    <source>
        <dbReference type="EMBL" id="CDP36123.1"/>
    </source>
</evidence>
<accession>A0A060T5A6</accession>
<protein>
    <submittedName>
        <fullName evidence="1">ARAD1B05808p</fullName>
    </submittedName>
</protein>
<organism evidence="1">
    <name type="scientific">Blastobotrys adeninivorans</name>
    <name type="common">Yeast</name>
    <name type="synonym">Arxula adeninivorans</name>
    <dbReference type="NCBI Taxonomy" id="409370"/>
    <lineage>
        <taxon>Eukaryota</taxon>
        <taxon>Fungi</taxon>
        <taxon>Dikarya</taxon>
        <taxon>Ascomycota</taxon>
        <taxon>Saccharomycotina</taxon>
        <taxon>Dipodascomycetes</taxon>
        <taxon>Dipodascales</taxon>
        <taxon>Trichomonascaceae</taxon>
        <taxon>Blastobotrys</taxon>
    </lineage>
</organism>
<gene>
    <name evidence="1" type="ORF">GNLVRS02_ARAD1B05808g</name>
</gene>
<dbReference type="EMBL" id="HG937692">
    <property type="protein sequence ID" value="CDP36123.1"/>
    <property type="molecule type" value="Genomic_DNA"/>
</dbReference>
<proteinExistence type="predicted"/>
<dbReference type="AlphaFoldDB" id="A0A060T5A6"/>
<sequence length="144" mass="16237">MPLPSPPCLPAVVYDIRHTKLTVIPGHRVGFRIAQHNPARLVNVFVSTPFIQRQVLLNLFAVLNCRANCVFQVQVTMDMPILMKIVAKMAQMTDLILNLTPCKMCVSQLEVIEEDSQPLKALEILQGNDVPFVRAYLLNPSLRF</sequence>
<reference evidence="1" key="1">
    <citation type="submission" date="2014-02" db="EMBL/GenBank/DDBJ databases">
        <authorList>
            <person name="Genoscope - CEA"/>
        </authorList>
    </citation>
    <scope>NUCLEOTIDE SEQUENCE</scope>
    <source>
        <strain evidence="1">LS3</strain>
    </source>
</reference>